<comment type="similarity">
    <text evidence="2">Belongs to the Integrator subunit 2 family.</text>
</comment>
<dbReference type="Proteomes" id="UP001642540">
    <property type="component" value="Unassembled WGS sequence"/>
</dbReference>
<name>A0ABP1QMP8_9HEXA</name>
<reference evidence="4 5" key="1">
    <citation type="submission" date="2024-08" db="EMBL/GenBank/DDBJ databases">
        <authorList>
            <person name="Cucini C."/>
            <person name="Frati F."/>
        </authorList>
    </citation>
    <scope>NUCLEOTIDE SEQUENCE [LARGE SCALE GENOMIC DNA]</scope>
</reference>
<dbReference type="PANTHER" id="PTHR28608:SF1">
    <property type="entry name" value="INTEGRATOR COMPLEX SUBUNIT 2"/>
    <property type="match status" value="1"/>
</dbReference>
<dbReference type="Pfam" id="PF14750">
    <property type="entry name" value="INTS2"/>
    <property type="match status" value="2"/>
</dbReference>
<evidence type="ECO:0000256" key="1">
    <source>
        <dbReference type="ARBA" id="ARBA00004123"/>
    </source>
</evidence>
<evidence type="ECO:0000313" key="5">
    <source>
        <dbReference type="Proteomes" id="UP001642540"/>
    </source>
</evidence>
<organism evidence="4 5">
    <name type="scientific">Orchesella dallaii</name>
    <dbReference type="NCBI Taxonomy" id="48710"/>
    <lineage>
        <taxon>Eukaryota</taxon>
        <taxon>Metazoa</taxon>
        <taxon>Ecdysozoa</taxon>
        <taxon>Arthropoda</taxon>
        <taxon>Hexapoda</taxon>
        <taxon>Collembola</taxon>
        <taxon>Entomobryomorpha</taxon>
        <taxon>Entomobryoidea</taxon>
        <taxon>Orchesellidae</taxon>
        <taxon>Orchesellinae</taxon>
        <taxon>Orchesella</taxon>
    </lineage>
</organism>
<protein>
    <recommendedName>
        <fullName evidence="6">Integrator complex subunit 2</fullName>
    </recommendedName>
</protein>
<evidence type="ECO:0008006" key="6">
    <source>
        <dbReference type="Google" id="ProtNLM"/>
    </source>
</evidence>
<dbReference type="InterPro" id="IPR029321">
    <property type="entry name" value="INTS2"/>
</dbReference>
<evidence type="ECO:0000256" key="3">
    <source>
        <dbReference type="ARBA" id="ARBA00023242"/>
    </source>
</evidence>
<dbReference type="EMBL" id="CAXLJM020000033">
    <property type="protein sequence ID" value="CAL8102119.1"/>
    <property type="molecule type" value="Genomic_DNA"/>
</dbReference>
<dbReference type="PRINTS" id="PR02105">
    <property type="entry name" value="INTSUBUNIT2"/>
</dbReference>
<dbReference type="PANTHER" id="PTHR28608">
    <property type="entry name" value="INTEGRATOR COMPLEX SUBUNIT 2"/>
    <property type="match status" value="1"/>
</dbReference>
<accession>A0ABP1QMP8</accession>
<keyword evidence="5" id="KW-1185">Reference proteome</keyword>
<comment type="caution">
    <text evidence="4">The sequence shown here is derived from an EMBL/GenBank/DDBJ whole genome shotgun (WGS) entry which is preliminary data.</text>
</comment>
<sequence>MDKLNAATWLNQKINPEVFKLIEIGATDELCGFSKHDLSPFLPILARSSLIQPPEGMGRGALHPKDTLMAIAENDRMNNIVNILSVDFLALEMDVKKEMQLRQKIGSREQDSVLLQNCLIGIAVDFEKNEAQRKIRLILSDILFILSQIHEPRAEYYMKSSELFDNWIFLDDICDHLSIALVELPSVLSLVDVCEALLHVKYGPWIICRLVANLPDSFTEICYNLISNGDKCEEESEGGIVRLEALKLLCRLNPRMSLLIRSRCVEMCRMPALTMFLSLEDNDVEKNLIPFCTGILLGNDQQVRNWFSAYIRNGQKRKCDSTNSLSRMREALFLYLEKFLSPNCKTIDSSNVVRASTLLRLICALKGIASFKFNDKEINDLVNLITLKAPSTPPGENASGVNSSFGEILLLMAIHFHSNQLSAISELVCTTLGMKIAIRVNSMTRIKQIFIQDIFTEQVVTAHAVRVPVTPNLNGDQLGFLPVHCIYQLIKSRAFTKHKVPIKDWIYRQINSSTLPMHPVLPALLEVYTQSILVPGTSTVGSTKVLLELTNEPLTDNEVLAVFKTFHNLNLAPQLLILYYLLLYEDNRLSNYRNLIQLGKKVKTYSGKLFSQIPIKFLLQEAQKHQNNCGGLFPSLLKLLTTHFPQLCIVHEWLEDSTSLSVDGSSLSKGRKCQEVEIPKDSFEKAFSAIGDQPVDAIKLLETCKTLSPHNLWSHSKEIVSQIRKILPPSVPRKVQDLYKDIWYLLNNVYPRHLWEITSNALLPDGSLNLTADELTMDPLQILRCDPQVYRCPPVLNILLHILAATLASSKYFLTKHLMENLSPAPPGTIVQTDVEKEEMKNALVALQDSAAVQILLEACLPNQEDKDGLASDLTIKEVQSLICSFLHQMFISDPMLAKLVHFQGYPLELLPITVRGIPSMHICLDYIPELLGQPQIEKQVFAIQLISHLSVQYALPKSLNSARIAVGFMNQMVSGLVSEERAEVFIPALSALERLCIAFPPLVEEATGLLLHLGKVCSAQNAVERNRMCRVVRNSYLLRKVNETQAAIMKHVMLDRRIL</sequence>
<keyword evidence="3" id="KW-0539">Nucleus</keyword>
<comment type="subcellular location">
    <subcellularLocation>
        <location evidence="1">Nucleus</location>
    </subcellularLocation>
</comment>
<evidence type="ECO:0000313" key="4">
    <source>
        <dbReference type="EMBL" id="CAL8102119.1"/>
    </source>
</evidence>
<gene>
    <name evidence="4" type="ORF">ODALV1_LOCUS11053</name>
</gene>
<evidence type="ECO:0000256" key="2">
    <source>
        <dbReference type="ARBA" id="ARBA00006705"/>
    </source>
</evidence>
<proteinExistence type="inferred from homology"/>
<dbReference type="InterPro" id="IPR026236">
    <property type="entry name" value="Int2_metazoa"/>
</dbReference>